<evidence type="ECO:0000256" key="4">
    <source>
        <dbReference type="SAM" id="MobiDB-lite"/>
    </source>
</evidence>
<dbReference type="InterPro" id="IPR026845">
    <property type="entry name" value="NXPH/NXPE"/>
</dbReference>
<proteinExistence type="inferred from homology"/>
<dbReference type="GeneTree" id="ENSGT00950000182883"/>
<evidence type="ECO:0000313" key="6">
    <source>
        <dbReference type="Proteomes" id="UP000002279"/>
    </source>
</evidence>
<dbReference type="Bgee" id="ENSOANG00000043058">
    <property type="expression patterns" value="Expressed in brain and 8 other cell types or tissues"/>
</dbReference>
<dbReference type="GO" id="GO:0005576">
    <property type="term" value="C:extracellular region"/>
    <property type="evidence" value="ECO:0007669"/>
    <property type="project" value="UniProtKB-SubCell"/>
</dbReference>
<evidence type="ECO:0000313" key="5">
    <source>
        <dbReference type="Ensembl" id="ENSOANP00000049291.1"/>
    </source>
</evidence>
<name>A0A6I8PAP5_ORNAN</name>
<comment type="subcellular location">
    <subcellularLocation>
        <location evidence="1">Secreted</location>
    </subcellularLocation>
</comment>
<feature type="compositionally biased region" description="Basic and acidic residues" evidence="4">
    <location>
        <begin position="9"/>
        <end position="41"/>
    </location>
</feature>
<evidence type="ECO:0000256" key="2">
    <source>
        <dbReference type="ARBA" id="ARBA00008118"/>
    </source>
</evidence>
<dbReference type="Pfam" id="PF06312">
    <property type="entry name" value="Neurexophilin"/>
    <property type="match status" value="1"/>
</dbReference>
<dbReference type="InterPro" id="IPR010450">
    <property type="entry name" value="Nxph"/>
</dbReference>
<dbReference type="Proteomes" id="UP000002279">
    <property type="component" value="Chromosome 11"/>
</dbReference>
<evidence type="ECO:0000256" key="3">
    <source>
        <dbReference type="ARBA" id="ARBA00022525"/>
    </source>
</evidence>
<keyword evidence="6" id="KW-1185">Reference proteome</keyword>
<dbReference type="AlphaFoldDB" id="A0A6I8PAP5"/>
<evidence type="ECO:0000256" key="1">
    <source>
        <dbReference type="ARBA" id="ARBA00004613"/>
    </source>
</evidence>
<reference evidence="5 6" key="1">
    <citation type="journal article" date="2008" name="Nature">
        <title>Genome analysis of the platypus reveals unique signatures of evolution.</title>
        <authorList>
            <person name="Warren W.C."/>
            <person name="Hillier L.W."/>
            <person name="Marshall Graves J.A."/>
            <person name="Birney E."/>
            <person name="Ponting C.P."/>
            <person name="Grutzner F."/>
            <person name="Belov K."/>
            <person name="Miller W."/>
            <person name="Clarke L."/>
            <person name="Chinwalla A.T."/>
            <person name="Yang S.P."/>
            <person name="Heger A."/>
            <person name="Locke D.P."/>
            <person name="Miethke P."/>
            <person name="Waters P.D."/>
            <person name="Veyrunes F."/>
            <person name="Fulton L."/>
            <person name="Fulton B."/>
            <person name="Graves T."/>
            <person name="Wallis J."/>
            <person name="Puente X.S."/>
            <person name="Lopez-Otin C."/>
            <person name="Ordonez G.R."/>
            <person name="Eichler E.E."/>
            <person name="Chen L."/>
            <person name="Cheng Z."/>
            <person name="Deakin J.E."/>
            <person name="Alsop A."/>
            <person name="Thompson K."/>
            <person name="Kirby P."/>
            <person name="Papenfuss A.T."/>
            <person name="Wakefield M.J."/>
            <person name="Olender T."/>
            <person name="Lancet D."/>
            <person name="Huttley G.A."/>
            <person name="Smit A.F."/>
            <person name="Pask A."/>
            <person name="Temple-Smith P."/>
            <person name="Batzer M.A."/>
            <person name="Walker J.A."/>
            <person name="Konkel M.K."/>
            <person name="Harris R.S."/>
            <person name="Whittington C.M."/>
            <person name="Wong E.S."/>
            <person name="Gemmell N.J."/>
            <person name="Buschiazzo E."/>
            <person name="Vargas Jentzsch I.M."/>
            <person name="Merkel A."/>
            <person name="Schmitz J."/>
            <person name="Zemann A."/>
            <person name="Churakov G."/>
            <person name="Kriegs J.O."/>
            <person name="Brosius J."/>
            <person name="Murchison E.P."/>
            <person name="Sachidanandam R."/>
            <person name="Smith C."/>
            <person name="Hannon G.J."/>
            <person name="Tsend-Ayush E."/>
            <person name="McMillan D."/>
            <person name="Attenborough R."/>
            <person name="Rens W."/>
            <person name="Ferguson-Smith M."/>
            <person name="Lefevre C.M."/>
            <person name="Sharp J.A."/>
            <person name="Nicholas K.R."/>
            <person name="Ray D.A."/>
            <person name="Kube M."/>
            <person name="Reinhardt R."/>
            <person name="Pringle T.H."/>
            <person name="Taylor J."/>
            <person name="Jones R.C."/>
            <person name="Nixon B."/>
            <person name="Dacheux J.L."/>
            <person name="Niwa H."/>
            <person name="Sekita Y."/>
            <person name="Huang X."/>
            <person name="Stark A."/>
            <person name="Kheradpour P."/>
            <person name="Kellis M."/>
            <person name="Flicek P."/>
            <person name="Chen Y."/>
            <person name="Webber C."/>
            <person name="Hardison R."/>
            <person name="Nelson J."/>
            <person name="Hallsworth-Pepin K."/>
            <person name="Delehaunty K."/>
            <person name="Markovic C."/>
            <person name="Minx P."/>
            <person name="Feng Y."/>
            <person name="Kremitzki C."/>
            <person name="Mitreva M."/>
            <person name="Glasscock J."/>
            <person name="Wylie T."/>
            <person name="Wohldmann P."/>
            <person name="Thiru P."/>
            <person name="Nhan M.N."/>
            <person name="Pohl C.S."/>
            <person name="Smith S.M."/>
            <person name="Hou S."/>
            <person name="Nefedov M."/>
            <person name="de Jong P.J."/>
            <person name="Renfree M.B."/>
            <person name="Mardis E.R."/>
            <person name="Wilson R.K."/>
        </authorList>
    </citation>
    <scope>NUCLEOTIDE SEQUENCE [LARGE SCALE GENOMIC DNA]</scope>
    <source>
        <strain evidence="5 6">Glennie</strain>
    </source>
</reference>
<comment type="similarity">
    <text evidence="2">Belongs to the neurexophilin family.</text>
</comment>
<feature type="compositionally biased region" description="Basic residues" evidence="4">
    <location>
        <begin position="180"/>
        <end position="193"/>
    </location>
</feature>
<gene>
    <name evidence="5" type="primary">NXPH3</name>
</gene>
<dbReference type="OMA" id="HCCFIFL"/>
<keyword evidence="3" id="KW-0964">Secreted</keyword>
<dbReference type="FunCoup" id="A0A6I8PAP5">
    <property type="interactions" value="26"/>
</dbReference>
<accession>A0A6I8PAP5</accession>
<feature type="compositionally biased region" description="Basic and acidic residues" evidence="4">
    <location>
        <begin position="162"/>
        <end position="179"/>
    </location>
</feature>
<feature type="compositionally biased region" description="Basic residues" evidence="4">
    <location>
        <begin position="102"/>
        <end position="135"/>
    </location>
</feature>
<reference evidence="5" key="2">
    <citation type="submission" date="2025-08" db="UniProtKB">
        <authorList>
            <consortium name="Ensembl"/>
        </authorList>
    </citation>
    <scope>IDENTIFICATION</scope>
    <source>
        <strain evidence="5">Glennie</strain>
    </source>
</reference>
<dbReference type="PANTHER" id="PTHR17103:SF14">
    <property type="entry name" value="NEUREXOPHILIN-3"/>
    <property type="match status" value="1"/>
</dbReference>
<reference evidence="5" key="3">
    <citation type="submission" date="2025-09" db="UniProtKB">
        <authorList>
            <consortium name="Ensembl"/>
        </authorList>
    </citation>
    <scope>IDENTIFICATION</scope>
    <source>
        <strain evidence="5">Glennie</strain>
    </source>
</reference>
<evidence type="ECO:0008006" key="7">
    <source>
        <dbReference type="Google" id="ProtNLM"/>
    </source>
</evidence>
<dbReference type="InParanoid" id="A0A6I8PAP5"/>
<organism evidence="5 6">
    <name type="scientific">Ornithorhynchus anatinus</name>
    <name type="common">Duckbill platypus</name>
    <dbReference type="NCBI Taxonomy" id="9258"/>
    <lineage>
        <taxon>Eukaryota</taxon>
        <taxon>Metazoa</taxon>
        <taxon>Chordata</taxon>
        <taxon>Craniata</taxon>
        <taxon>Vertebrata</taxon>
        <taxon>Euteleostomi</taxon>
        <taxon>Mammalia</taxon>
        <taxon>Monotremata</taxon>
        <taxon>Ornithorhynchidae</taxon>
        <taxon>Ornithorhynchus</taxon>
    </lineage>
</organism>
<feature type="compositionally biased region" description="Gly residues" evidence="4">
    <location>
        <begin position="46"/>
        <end position="60"/>
    </location>
</feature>
<sequence>MEGGSKGGQEGRREGRKEGGREGRREGGKEGRREGGKEGRDAAGAAGEGAGRGAGPGGEGPAETQPGRPRGSALRESRGPAEGGGGGRGRRGRPGRGPEGRGRRRRRQGGGGRRRRRRRRRTRSGRTGRTSRRRKMQLSRCCFVFLVQGTIYLVICGPEDPTREADRGGPEQGDSESRARPSRVQRKRGHLPGRARPAPNATLLEPLAASPELWGAPGDPHARAPRGAPAPPARLRRTLGWGDFYSNIKTVTLNLLVTGKVVDHGNGTFSVLFRHNSSGQGNVSVSLVPPGKALEFHQERQIFIEAKASKIFNCRVESERVARGRQTLLCTHDPAKTCSREHTQSFVTWTCSKPFRVICVYVAFYSTDYRLVQKACPDYHYQGHGPYHPSG</sequence>
<feature type="region of interest" description="Disordered" evidence="4">
    <location>
        <begin position="162"/>
        <end position="232"/>
    </location>
</feature>
<dbReference type="GO" id="GO:0005102">
    <property type="term" value="F:signaling receptor binding"/>
    <property type="evidence" value="ECO:0000318"/>
    <property type="project" value="GO_Central"/>
</dbReference>
<protein>
    <recommendedName>
        <fullName evidence="7">Neurexophilin</fullName>
    </recommendedName>
</protein>
<dbReference type="PANTHER" id="PTHR17103">
    <property type="entry name" value="NEUREXOPHILIN"/>
    <property type="match status" value="1"/>
</dbReference>
<dbReference type="Ensembl" id="ENSOANT00000048965.1">
    <property type="protein sequence ID" value="ENSOANP00000049291.1"/>
    <property type="gene ID" value="ENSOANG00000043058.1"/>
</dbReference>
<feature type="region of interest" description="Disordered" evidence="4">
    <location>
        <begin position="1"/>
        <end position="135"/>
    </location>
</feature>